<dbReference type="GO" id="GO:0005634">
    <property type="term" value="C:nucleus"/>
    <property type="evidence" value="ECO:0007669"/>
    <property type="project" value="UniProtKB-SubCell"/>
</dbReference>
<name>A0A6A4IHK5_9AGAR</name>
<reference evidence="27" key="1">
    <citation type="journal article" date="2019" name="Environ. Microbiol.">
        <title>Fungal ecological strategies reflected in gene transcription - a case study of two litter decomposers.</title>
        <authorList>
            <person name="Barbi F."/>
            <person name="Kohler A."/>
            <person name="Barry K."/>
            <person name="Baskaran P."/>
            <person name="Daum C."/>
            <person name="Fauchery L."/>
            <person name="Ihrmark K."/>
            <person name="Kuo A."/>
            <person name="LaButti K."/>
            <person name="Lipzen A."/>
            <person name="Morin E."/>
            <person name="Grigoriev I.V."/>
            <person name="Henrissat B."/>
            <person name="Lindahl B."/>
            <person name="Martin F."/>
        </authorList>
    </citation>
    <scope>NUCLEOTIDE SEQUENCE</scope>
    <source>
        <strain evidence="27">JB14</strain>
    </source>
</reference>
<feature type="compositionally biased region" description="Acidic residues" evidence="22">
    <location>
        <begin position="438"/>
        <end position="448"/>
    </location>
</feature>
<feature type="domain" description="DNA polymerase zeta catalytic subunit N-terminal" evidence="26">
    <location>
        <begin position="11"/>
        <end position="56"/>
    </location>
</feature>
<dbReference type="PANTHER" id="PTHR45812:SF1">
    <property type="entry name" value="DNA POLYMERASE ZETA CATALYTIC SUBUNIT"/>
    <property type="match status" value="1"/>
</dbReference>
<keyword evidence="4 20" id="KW-0004">4Fe-4S</keyword>
<dbReference type="InterPro" id="IPR030559">
    <property type="entry name" value="PolZ_Rev3"/>
</dbReference>
<evidence type="ECO:0000259" key="24">
    <source>
        <dbReference type="Pfam" id="PF14260"/>
    </source>
</evidence>
<keyword evidence="28" id="KW-1185">Reference proteome</keyword>
<comment type="subunit">
    <text evidence="19">Forms DNA polymerase zeta with REV7.</text>
</comment>
<keyword evidence="7 20" id="KW-0235">DNA replication</keyword>
<feature type="region of interest" description="Disordered" evidence="22">
    <location>
        <begin position="352"/>
        <end position="385"/>
    </location>
</feature>
<organism evidence="27 28">
    <name type="scientific">Gymnopus androsaceus JB14</name>
    <dbReference type="NCBI Taxonomy" id="1447944"/>
    <lineage>
        <taxon>Eukaryota</taxon>
        <taxon>Fungi</taxon>
        <taxon>Dikarya</taxon>
        <taxon>Basidiomycota</taxon>
        <taxon>Agaricomycotina</taxon>
        <taxon>Agaricomycetes</taxon>
        <taxon>Agaricomycetidae</taxon>
        <taxon>Agaricales</taxon>
        <taxon>Marasmiineae</taxon>
        <taxon>Omphalotaceae</taxon>
        <taxon>Gymnopus</taxon>
    </lineage>
</organism>
<accession>A0A6A4IHK5</accession>
<dbReference type="Gene3D" id="3.90.1600.10">
    <property type="entry name" value="Palm domain of DNA polymerase"/>
    <property type="match status" value="1"/>
</dbReference>
<evidence type="ECO:0000256" key="6">
    <source>
        <dbReference type="ARBA" id="ARBA00022695"/>
    </source>
</evidence>
<dbReference type="FunFam" id="1.10.287.690:FF:000002">
    <property type="entry name" value="DNA polymerase zeta"/>
    <property type="match status" value="1"/>
</dbReference>
<dbReference type="Pfam" id="PF14260">
    <property type="entry name" value="zf-C4pol"/>
    <property type="match status" value="1"/>
</dbReference>
<keyword evidence="9" id="KW-0227">DNA damage</keyword>
<comment type="similarity">
    <text evidence="3 20">Belongs to the DNA polymerase type-B family.</text>
</comment>
<dbReference type="PANTHER" id="PTHR45812">
    <property type="entry name" value="DNA POLYMERASE ZETA CATALYTIC SUBUNIT"/>
    <property type="match status" value="1"/>
</dbReference>
<evidence type="ECO:0000256" key="1">
    <source>
        <dbReference type="ARBA" id="ARBA00001966"/>
    </source>
</evidence>
<feature type="domain" description="DNA polymerase delta/zeta catalytic subunit N-terminal" evidence="25">
    <location>
        <begin position="57"/>
        <end position="138"/>
    </location>
</feature>
<evidence type="ECO:0000256" key="20">
    <source>
        <dbReference type="RuleBase" id="RU000442"/>
    </source>
</evidence>
<keyword evidence="12 20" id="KW-0239">DNA-directed DNA polymerase</keyword>
<feature type="compositionally biased region" description="Acidic residues" evidence="22">
    <location>
        <begin position="420"/>
        <end position="431"/>
    </location>
</feature>
<evidence type="ECO:0000256" key="13">
    <source>
        <dbReference type="ARBA" id="ARBA00023004"/>
    </source>
</evidence>
<dbReference type="InterPro" id="IPR012337">
    <property type="entry name" value="RNaseH-like_sf"/>
</dbReference>
<keyword evidence="13 20" id="KW-0408">Iron</keyword>
<dbReference type="OrthoDB" id="2414538at2759"/>
<comment type="subcellular location">
    <subcellularLocation>
        <location evidence="2 20">Nucleus</location>
    </subcellularLocation>
</comment>
<feature type="compositionally biased region" description="Acidic residues" evidence="22">
    <location>
        <begin position="374"/>
        <end position="385"/>
    </location>
</feature>
<evidence type="ECO:0000256" key="16">
    <source>
        <dbReference type="ARBA" id="ARBA00023204"/>
    </source>
</evidence>
<dbReference type="InterPro" id="IPR042087">
    <property type="entry name" value="DNA_pol_B_thumb"/>
</dbReference>
<dbReference type="Proteomes" id="UP000799118">
    <property type="component" value="Unassembled WGS sequence"/>
</dbReference>
<dbReference type="GO" id="GO:0003887">
    <property type="term" value="F:DNA-directed DNA polymerase activity"/>
    <property type="evidence" value="ECO:0007669"/>
    <property type="project" value="UniProtKB-KW"/>
</dbReference>
<keyword evidence="10 20" id="KW-0863">Zinc-finger</keyword>
<dbReference type="GO" id="GO:0000166">
    <property type="term" value="F:nucleotide binding"/>
    <property type="evidence" value="ECO:0007669"/>
    <property type="project" value="InterPro"/>
</dbReference>
<dbReference type="GO" id="GO:0006260">
    <property type="term" value="P:DNA replication"/>
    <property type="evidence" value="ECO:0007669"/>
    <property type="project" value="UniProtKB-KW"/>
</dbReference>
<protein>
    <recommendedName>
        <fullName evidence="20">DNA polymerase</fullName>
        <ecNumber evidence="20">2.7.7.7</ecNumber>
    </recommendedName>
</protein>
<feature type="domain" description="C4-type zinc-finger of DNA polymerase delta" evidence="24">
    <location>
        <begin position="1365"/>
        <end position="1449"/>
    </location>
</feature>
<dbReference type="GO" id="GO:0042276">
    <property type="term" value="P:error-prone translesion synthesis"/>
    <property type="evidence" value="ECO:0007669"/>
    <property type="project" value="TreeGrafter"/>
</dbReference>
<keyword evidence="11 20" id="KW-0862">Zinc</keyword>
<evidence type="ECO:0000256" key="7">
    <source>
        <dbReference type="ARBA" id="ARBA00022705"/>
    </source>
</evidence>
<dbReference type="SUPFAM" id="SSF53098">
    <property type="entry name" value="Ribonuclease H-like"/>
    <property type="match status" value="1"/>
</dbReference>
<dbReference type="GO" id="GO:0016035">
    <property type="term" value="C:zeta DNA polymerase complex"/>
    <property type="evidence" value="ECO:0007669"/>
    <property type="project" value="InterPro"/>
</dbReference>
<feature type="domain" description="DNA-directed DNA polymerase family B multifunctional" evidence="23">
    <location>
        <begin position="942"/>
        <end position="1016"/>
    </location>
</feature>
<proteinExistence type="inferred from homology"/>
<dbReference type="InterPro" id="IPR017964">
    <property type="entry name" value="DNA-dir_DNA_pol_B_CS"/>
</dbReference>
<gene>
    <name evidence="27" type="ORF">BT96DRAFT_985859</name>
</gene>
<sequence>MDSPSPSLPSLRVQINQIDYTLAPPGPLDNSTLPLVPVLRIYGPSSNGQKTCLHVHQVYPYFFIEYSGILKANHVRNYTTKLRRSLNHAVALSLRKDPSSSKSRYIRSVILVKGVHFYGFHSSYSPFLKILVADPALVSRIVTMMQNGTVMGTRFSIYESHLNYTLQFLSDFGLYGCGWIELGDVSQRGQQEEEDPSEPMQHQSFPHSSHFRQSRMSLEVDAAAHHILNRRKLVAREWHHKLKIPAPAPPSDPLVLSVRELWEDERQRRHARGLNPSPEIPVDLSESSRGMGAGWVAEARYWDEIRHRIEQERSAITQGNDDSQGWEGAVMTTFESVEALWEEEYKIWKPRKPDHDQLSRSEPTNNATRSGSPLEDDNPEDDVNVDVDTSFLSVEDLPTEDMEADILDHPFDDTPHEDIRLEDEDDEDNETDAISPGVEEEEEEDNELSDNPFIDETPDIIATGLQLTRSSDNVISEDSDERTPSSDRGSPTPSRRRPILLEASKVRKDPLEGKPITSSYHQEKSTSTKSQEIPQIFDDAGKFSEMGSTYSSNAMGKIITRPQTVWSRDKLLSPSSHRYMYSIAPPSASQLLSTIEDFGLSSRIYRAPYYSDEKDAPPRPREYAGLVYNLKGGEGITHLDDWVSDCDANDSEQVTSAVETDSDIGGWEYAGSPPSVKEVRKWLRSPEGQLKSVAISKFSSRTQACPTQINKYGLKASPIKIDGGTGRAKQDMGILSLEVFAPSNAGRLPHAEENELVAVFYSFQTAEDEPQIRRVLCVGVHANELDIIIDLDPDILTGWDVQNSSWGYLSARAHSFGLELEELIARAPPRYSSNNNTQWEARHTTTLKVAGRHVFNLWRIMRSEQTLNIYTFENVAFHVLGRRVPKYSPSTLTNWYHSASPAHMITLIRYLVNRTSFNIEILNQSEVVTKTAEFARVFGVDFYSVISRGSQFKVESFMFRIAKPESFVLISPSKSDVGKQNAAECLPLIMEPQSALYTSPLVVLDFQSLYPSLMIAQPDVRKGLLPRMLTELLDTRVMVKQAMKGYKHDKALTRILNARQLGLKYIANHRAERKRNSGKGDNLIGETKRWGAEVVYGDTDSMFIYMQGKTREQAFRIGHEIADAVTALNPAPVKLKFEKVYHPCVLMAKKRYVGFKYENIDDKEPVFEAKGIETVRRDGIPAQQKMTENCLKILFRTQDLSQVKEYCCESWTKLLENRAPVQDFIFSKEVKMGTYSEKGPPPPGVAVAAKRTLLDPSDEPQYGERVPYVIARGEPGSKLVNRATDPLAFLQNPHTQLDATYYISRVLIPPLERIFNLVGADVRQWYNEMPKARQIDVVSPGKKGAPQVIESDAYNINEHFDRSECLICGDFALQGMALLLVASCVNVALGLCARCWKQPQSTLAGVLNRIGSNEQRLNKSHRVCASCTGTSLQEAAECQSLDCSWLFVRKKAEARIEFLEILHELVKELVDENSVLEEEMDDSL</sequence>
<evidence type="ECO:0000256" key="10">
    <source>
        <dbReference type="ARBA" id="ARBA00022771"/>
    </source>
</evidence>
<dbReference type="InterPro" id="IPR056447">
    <property type="entry name" value="REV3_N"/>
</dbReference>
<dbReference type="InterPro" id="IPR043502">
    <property type="entry name" value="DNA/RNA_pol_sf"/>
</dbReference>
<dbReference type="Gene3D" id="3.30.420.10">
    <property type="entry name" value="Ribonuclease H-like superfamily/Ribonuclease H"/>
    <property type="match status" value="1"/>
</dbReference>
<evidence type="ECO:0000256" key="15">
    <source>
        <dbReference type="ARBA" id="ARBA00023125"/>
    </source>
</evidence>
<feature type="region of interest" description="Disordered" evidence="22">
    <location>
        <begin position="187"/>
        <end position="208"/>
    </location>
</feature>
<dbReference type="Pfam" id="PF24065">
    <property type="entry name" value="REV3_N"/>
    <property type="match status" value="1"/>
</dbReference>
<feature type="compositionally biased region" description="Polar residues" evidence="22">
    <location>
        <begin position="360"/>
        <end position="371"/>
    </location>
</feature>
<evidence type="ECO:0000256" key="18">
    <source>
        <dbReference type="ARBA" id="ARBA00049244"/>
    </source>
</evidence>
<keyword evidence="5 20" id="KW-0808">Transferase</keyword>
<feature type="domain" description="DNA-directed DNA polymerase family B multifunctional" evidence="23">
    <location>
        <begin position="1017"/>
        <end position="1068"/>
    </location>
</feature>
<dbReference type="GO" id="GO:0051539">
    <property type="term" value="F:4 iron, 4 sulfur cluster binding"/>
    <property type="evidence" value="ECO:0007669"/>
    <property type="project" value="UniProtKB-KW"/>
</dbReference>
<comment type="catalytic activity">
    <reaction evidence="18 20">
        <text>DNA(n) + a 2'-deoxyribonucleoside 5'-triphosphate = DNA(n+1) + diphosphate</text>
        <dbReference type="Rhea" id="RHEA:22508"/>
        <dbReference type="Rhea" id="RHEA-COMP:17339"/>
        <dbReference type="Rhea" id="RHEA-COMP:17340"/>
        <dbReference type="ChEBI" id="CHEBI:33019"/>
        <dbReference type="ChEBI" id="CHEBI:61560"/>
        <dbReference type="ChEBI" id="CHEBI:173112"/>
        <dbReference type="EC" id="2.7.7.7"/>
    </reaction>
</comment>
<evidence type="ECO:0000256" key="22">
    <source>
        <dbReference type="SAM" id="MobiDB-lite"/>
    </source>
</evidence>
<feature type="region of interest" description="Disordered" evidence="22">
    <location>
        <begin position="269"/>
        <end position="288"/>
    </location>
</feature>
<dbReference type="InterPro" id="IPR056435">
    <property type="entry name" value="DPOD/Z_N"/>
</dbReference>
<evidence type="ECO:0000256" key="3">
    <source>
        <dbReference type="ARBA" id="ARBA00005755"/>
    </source>
</evidence>
<dbReference type="SUPFAM" id="SSF56672">
    <property type="entry name" value="DNA/RNA polymerases"/>
    <property type="match status" value="1"/>
</dbReference>
<evidence type="ECO:0000313" key="27">
    <source>
        <dbReference type="EMBL" id="KAE9408065.1"/>
    </source>
</evidence>
<keyword evidence="17 20" id="KW-0539">Nucleus</keyword>
<feature type="region of interest" description="Disordered" evidence="22">
    <location>
        <begin position="406"/>
        <end position="534"/>
    </location>
</feature>
<keyword evidence="16" id="KW-0234">DNA repair</keyword>
<dbReference type="GO" id="GO:0003677">
    <property type="term" value="F:DNA binding"/>
    <property type="evidence" value="ECO:0007669"/>
    <property type="project" value="UniProtKB-KW"/>
</dbReference>
<dbReference type="CDD" id="cd05534">
    <property type="entry name" value="POLBc_zeta"/>
    <property type="match status" value="1"/>
</dbReference>
<dbReference type="PROSITE" id="PS00116">
    <property type="entry name" value="DNA_POLYMERASE_B"/>
    <property type="match status" value="1"/>
</dbReference>
<dbReference type="CDD" id="cd05778">
    <property type="entry name" value="DNA_polB_zeta_exo"/>
    <property type="match status" value="1"/>
</dbReference>
<evidence type="ECO:0000313" key="28">
    <source>
        <dbReference type="Proteomes" id="UP000799118"/>
    </source>
</evidence>
<evidence type="ECO:0000256" key="5">
    <source>
        <dbReference type="ARBA" id="ARBA00022679"/>
    </source>
</evidence>
<evidence type="ECO:0000256" key="14">
    <source>
        <dbReference type="ARBA" id="ARBA00023014"/>
    </source>
</evidence>
<dbReference type="SMART" id="SM00486">
    <property type="entry name" value="POLBc"/>
    <property type="match status" value="1"/>
</dbReference>
<feature type="domain" description="DNA-directed DNA polymerase family B multifunctional" evidence="23">
    <location>
        <begin position="1089"/>
        <end position="1316"/>
    </location>
</feature>
<dbReference type="InterPro" id="IPR023211">
    <property type="entry name" value="DNA_pol_palm_dom_sf"/>
</dbReference>
<dbReference type="InterPro" id="IPR006172">
    <property type="entry name" value="DNA-dir_DNA_pol_B"/>
</dbReference>
<evidence type="ECO:0000256" key="12">
    <source>
        <dbReference type="ARBA" id="ARBA00022932"/>
    </source>
</evidence>
<keyword evidence="21" id="KW-0175">Coiled coil</keyword>
<dbReference type="EMBL" id="ML769392">
    <property type="protein sequence ID" value="KAE9408065.1"/>
    <property type="molecule type" value="Genomic_DNA"/>
</dbReference>
<evidence type="ECO:0000256" key="19">
    <source>
        <dbReference type="ARBA" id="ARBA00066055"/>
    </source>
</evidence>
<dbReference type="Gene3D" id="1.10.132.60">
    <property type="entry name" value="DNA polymerase family B, C-terminal domain"/>
    <property type="match status" value="1"/>
</dbReference>
<evidence type="ECO:0000256" key="17">
    <source>
        <dbReference type="ARBA" id="ARBA00023242"/>
    </source>
</evidence>
<evidence type="ECO:0000256" key="4">
    <source>
        <dbReference type="ARBA" id="ARBA00022485"/>
    </source>
</evidence>
<dbReference type="GO" id="GO:0008270">
    <property type="term" value="F:zinc ion binding"/>
    <property type="evidence" value="ECO:0007669"/>
    <property type="project" value="UniProtKB-KW"/>
</dbReference>
<evidence type="ECO:0000259" key="25">
    <source>
        <dbReference type="Pfam" id="PF24055"/>
    </source>
</evidence>
<evidence type="ECO:0000256" key="2">
    <source>
        <dbReference type="ARBA" id="ARBA00004123"/>
    </source>
</evidence>
<evidence type="ECO:0000256" key="9">
    <source>
        <dbReference type="ARBA" id="ARBA00022763"/>
    </source>
</evidence>
<keyword evidence="15 20" id="KW-0238">DNA-binding</keyword>
<feature type="coiled-coil region" evidence="21">
    <location>
        <begin position="1449"/>
        <end position="1479"/>
    </location>
</feature>
<dbReference type="Gene3D" id="1.10.287.690">
    <property type="entry name" value="Helix hairpin bin"/>
    <property type="match status" value="1"/>
</dbReference>
<evidence type="ECO:0000256" key="8">
    <source>
        <dbReference type="ARBA" id="ARBA00022723"/>
    </source>
</evidence>
<feature type="compositionally biased region" description="Polar residues" evidence="22">
    <location>
        <begin position="465"/>
        <end position="474"/>
    </location>
</feature>
<dbReference type="Gene3D" id="3.30.342.10">
    <property type="entry name" value="DNA Polymerase, chain B, domain 1"/>
    <property type="match status" value="1"/>
</dbReference>
<dbReference type="InterPro" id="IPR006134">
    <property type="entry name" value="DNA-dir_DNA_pol_B_multi_dom"/>
</dbReference>
<evidence type="ECO:0000259" key="23">
    <source>
        <dbReference type="Pfam" id="PF00136"/>
    </source>
</evidence>
<dbReference type="Pfam" id="PF00136">
    <property type="entry name" value="DNA_pol_B"/>
    <property type="match status" value="3"/>
</dbReference>
<dbReference type="InterPro" id="IPR025687">
    <property type="entry name" value="Znf-C4pol"/>
</dbReference>
<dbReference type="FunFam" id="1.10.132.60:FF:000007">
    <property type="entry name" value="DNA polymerase"/>
    <property type="match status" value="1"/>
</dbReference>
<evidence type="ECO:0000256" key="11">
    <source>
        <dbReference type="ARBA" id="ARBA00022833"/>
    </source>
</evidence>
<dbReference type="EC" id="2.7.7.7" evidence="20"/>
<keyword evidence="14 20" id="KW-0411">Iron-sulfur</keyword>
<dbReference type="Pfam" id="PF24055">
    <property type="entry name" value="POL3_N"/>
    <property type="match status" value="1"/>
</dbReference>
<keyword evidence="6 20" id="KW-0548">Nucleotidyltransferase</keyword>
<evidence type="ECO:0000256" key="21">
    <source>
        <dbReference type="SAM" id="Coils"/>
    </source>
</evidence>
<dbReference type="InterPro" id="IPR036397">
    <property type="entry name" value="RNaseH_sf"/>
</dbReference>
<keyword evidence="8 20" id="KW-0479">Metal-binding</keyword>
<feature type="compositionally biased region" description="Basic and acidic residues" evidence="22">
    <location>
        <begin position="406"/>
        <end position="419"/>
    </location>
</feature>
<comment type="cofactor">
    <cofactor evidence="1 20">
        <name>[4Fe-4S] cluster</name>
        <dbReference type="ChEBI" id="CHEBI:49883"/>
    </cofactor>
</comment>
<evidence type="ECO:0000259" key="26">
    <source>
        <dbReference type="Pfam" id="PF24065"/>
    </source>
</evidence>
<dbReference type="GO" id="GO:0000724">
    <property type="term" value="P:double-strand break repair via homologous recombination"/>
    <property type="evidence" value="ECO:0007669"/>
    <property type="project" value="TreeGrafter"/>
</dbReference>